<accession>D4G897</accession>
<name>D4G897_RIEPU</name>
<proteinExistence type="predicted"/>
<organism evidence="1 2">
    <name type="scientific">Riesia pediculicola (strain USDA)</name>
    <dbReference type="NCBI Taxonomy" id="515618"/>
    <lineage>
        <taxon>Bacteria</taxon>
        <taxon>Pseudomonadati</taxon>
        <taxon>Pseudomonadota</taxon>
        <taxon>Gammaproteobacteria</taxon>
        <taxon>Enterobacterales</taxon>
        <taxon>Enterobacteriaceae</taxon>
        <taxon>Candidatus Riesia</taxon>
    </lineage>
</organism>
<reference evidence="1" key="1">
    <citation type="submission" date="2008-05" db="EMBL/GenBank/DDBJ databases">
        <title>Genome sequence of Riesia pediculicola USDA.</title>
        <authorList>
            <person name="Kirkness E.F."/>
        </authorList>
    </citation>
    <scope>NUCLEOTIDE SEQUENCE [LARGE SCALE GENOMIC DNA]</scope>
    <source>
        <strain evidence="1">USDA</strain>
    </source>
</reference>
<dbReference type="EMBL" id="CP001085">
    <property type="protein sequence ID" value="ADD79643.1"/>
    <property type="molecule type" value="Genomic_DNA"/>
</dbReference>
<sequence length="65" mass="8096">MKTIFCSSKIFKKFFFKNIWIFYYKKIFSSIFFRLCQIQKVNQIKYSLVLKKKFIQFFKNTASRL</sequence>
<dbReference type="Proteomes" id="UP000001700">
    <property type="component" value="Chromosome"/>
</dbReference>
<gene>
    <name evidence="1" type="ordered locus">RIEPE_0303</name>
</gene>
<dbReference type="AlphaFoldDB" id="D4G897"/>
<keyword evidence="2" id="KW-1185">Reference proteome</keyword>
<protein>
    <submittedName>
        <fullName evidence="1">Uncharacterized protein</fullName>
    </submittedName>
</protein>
<dbReference type="KEGG" id="rip:RIEPE_0303"/>
<evidence type="ECO:0000313" key="2">
    <source>
        <dbReference type="Proteomes" id="UP000001700"/>
    </source>
</evidence>
<dbReference type="STRING" id="515618.RIEPE_0303"/>
<dbReference type="HOGENOM" id="CLU_2847075_0_0_6"/>
<evidence type="ECO:0000313" key="1">
    <source>
        <dbReference type="EMBL" id="ADD79643.1"/>
    </source>
</evidence>